<gene>
    <name evidence="1" type="ORF">CB5_LOCUS19007</name>
</gene>
<dbReference type="AlphaFoldDB" id="A0A6V7PYT0"/>
<protein>
    <submittedName>
        <fullName evidence="1">Uncharacterized protein</fullName>
    </submittedName>
</protein>
<sequence length="141" mass="15664">MQPRERLVKAAVAAEDLDGSVVDAVLKPEEEVEFPGPHVGVDGSNNVRETPTFAAAVVIVGGSRGLWPWWIPFKKLSFCDFSSRVFMGGFVTDLRECASDLRKRRGLECGWLMKIVRGERDVGMGCYKNIVGCGRDFGWLR</sequence>
<dbReference type="EMBL" id="LR862153">
    <property type="protein sequence ID" value="CAD1835796.1"/>
    <property type="molecule type" value="Genomic_DNA"/>
</dbReference>
<name>A0A6V7PYT0_ANACO</name>
<reference evidence="1" key="1">
    <citation type="submission" date="2020-07" db="EMBL/GenBank/DDBJ databases">
        <authorList>
            <person name="Lin J."/>
        </authorList>
    </citation>
    <scope>NUCLEOTIDE SEQUENCE</scope>
</reference>
<evidence type="ECO:0000313" key="1">
    <source>
        <dbReference type="EMBL" id="CAD1835796.1"/>
    </source>
</evidence>
<organism evidence="1">
    <name type="scientific">Ananas comosus var. bracteatus</name>
    <name type="common">red pineapple</name>
    <dbReference type="NCBI Taxonomy" id="296719"/>
    <lineage>
        <taxon>Eukaryota</taxon>
        <taxon>Viridiplantae</taxon>
        <taxon>Streptophyta</taxon>
        <taxon>Embryophyta</taxon>
        <taxon>Tracheophyta</taxon>
        <taxon>Spermatophyta</taxon>
        <taxon>Magnoliopsida</taxon>
        <taxon>Liliopsida</taxon>
        <taxon>Poales</taxon>
        <taxon>Bromeliaceae</taxon>
        <taxon>Bromelioideae</taxon>
        <taxon>Ananas</taxon>
    </lineage>
</organism>
<proteinExistence type="predicted"/>
<accession>A0A6V7PYT0</accession>